<dbReference type="VEuPathDB" id="TriTrypDB:TM35_000051880"/>
<dbReference type="Proteomes" id="UP000192257">
    <property type="component" value="Unassembled WGS sequence"/>
</dbReference>
<evidence type="ECO:0008006" key="4">
    <source>
        <dbReference type="Google" id="ProtNLM"/>
    </source>
</evidence>
<keyword evidence="3" id="KW-1185">Reference proteome</keyword>
<evidence type="ECO:0000313" key="3">
    <source>
        <dbReference type="Proteomes" id="UP000192257"/>
    </source>
</evidence>
<organism evidence="2 3">
    <name type="scientific">Trypanosoma theileri</name>
    <dbReference type="NCBI Taxonomy" id="67003"/>
    <lineage>
        <taxon>Eukaryota</taxon>
        <taxon>Discoba</taxon>
        <taxon>Euglenozoa</taxon>
        <taxon>Kinetoplastea</taxon>
        <taxon>Metakinetoplastina</taxon>
        <taxon>Trypanosomatida</taxon>
        <taxon>Trypanosomatidae</taxon>
        <taxon>Trypanosoma</taxon>
    </lineage>
</organism>
<name>A0A1X0P3U1_9TRYP</name>
<gene>
    <name evidence="2" type="ORF">TM35_000051880</name>
</gene>
<reference evidence="2 3" key="1">
    <citation type="submission" date="2017-03" db="EMBL/GenBank/DDBJ databases">
        <title>An alternative strategy for trypanosome survival in the mammalian bloodstream revealed through genome and transcriptome analysis of the ubiquitous bovine parasite Trypanosoma (Megatrypanum) theileri.</title>
        <authorList>
            <person name="Kelly S."/>
            <person name="Ivens A."/>
            <person name="Mott A."/>
            <person name="O'Neill E."/>
            <person name="Emms D."/>
            <person name="Macleod O."/>
            <person name="Voorheis P."/>
            <person name="Matthews J."/>
            <person name="Matthews K."/>
            <person name="Carrington M."/>
        </authorList>
    </citation>
    <scope>NUCLEOTIDE SEQUENCE [LARGE SCALE GENOMIC DNA]</scope>
    <source>
        <strain evidence="2">Edinburgh</strain>
    </source>
</reference>
<dbReference type="EMBL" id="NBCO01000005">
    <property type="protein sequence ID" value="ORC91592.1"/>
    <property type="molecule type" value="Genomic_DNA"/>
</dbReference>
<feature type="region of interest" description="Disordered" evidence="1">
    <location>
        <begin position="371"/>
        <end position="399"/>
    </location>
</feature>
<dbReference type="InterPro" id="IPR011992">
    <property type="entry name" value="EF-hand-dom_pair"/>
</dbReference>
<dbReference type="OrthoDB" id="243777at2759"/>
<proteinExistence type="predicted"/>
<feature type="compositionally biased region" description="Basic and acidic residues" evidence="1">
    <location>
        <begin position="381"/>
        <end position="397"/>
    </location>
</feature>
<protein>
    <recommendedName>
        <fullName evidence="4">EF-hand domain-containing protein</fullName>
    </recommendedName>
</protein>
<dbReference type="AlphaFoldDB" id="A0A1X0P3U1"/>
<dbReference type="RefSeq" id="XP_028885658.1">
    <property type="nucleotide sequence ID" value="XM_029022843.1"/>
</dbReference>
<dbReference type="SUPFAM" id="SSF47473">
    <property type="entry name" value="EF-hand"/>
    <property type="match status" value="1"/>
</dbReference>
<comment type="caution">
    <text evidence="2">The sequence shown here is derived from an EMBL/GenBank/DDBJ whole genome shotgun (WGS) entry which is preliminary data.</text>
</comment>
<sequence>MVTTSECHASAVIGVPPYVVSSLFKDITGIKEYGRDGLISCCLLETSIPPTEVGAVRRVTLALPDYDGAILRESLSEVRDAVGRTYVCMEYVPCTYEDAYRSPFGVDGTAQLMRASMQIAVSEVTSHSKRCFLEITTAYTVNVDEGNFVIRRDGGMSRDPVYGAIAAFWDVYTHRLVSAVEQYVLSLAAVVHTHTRMEVEEAKEYTEVEDTYCAWAAMNGGGTSGTLPRADVLQTMAKALNAWLRLWRDLRHQRRVNAQLQEDADGSKAIVSAAAANAAENAAVIAAATITSADGTDQGSFRTASDISSFQSLTPKPYRRTTAAATLSGQSAHSNGEGSAVQEMTNGNIASSKETGMQKVEHVPFFSSGGGRCLTASTEDNSGKEHQKGQTKEDQKTDAPPFRLAAPEFHSDLLQNFLTEFGTINEKNARELFSVLDTNQQGFINEKGIGFVLSQIDPLGLYEDRDGTLLQMAECRRAVGAGVFKDNKSLRRNYNNDVLGPTTNITTTATTSISTTTTNTNMKEEDKLLGQEGSEGKDNNNNNNNNNADAQLTPLQALIRRHDAQKKAMYDELMKKRTEKMLDSFAYKTRGKLYYDEFCLMMLHLLKEY</sequence>
<evidence type="ECO:0000313" key="2">
    <source>
        <dbReference type="EMBL" id="ORC91592.1"/>
    </source>
</evidence>
<accession>A0A1X0P3U1</accession>
<evidence type="ECO:0000256" key="1">
    <source>
        <dbReference type="SAM" id="MobiDB-lite"/>
    </source>
</evidence>
<dbReference type="GeneID" id="39982623"/>